<dbReference type="STRING" id="993073.AS029_10335"/>
<reference evidence="1 2" key="1">
    <citation type="submission" date="2016-09" db="EMBL/GenBank/DDBJ databases">
        <authorList>
            <person name="Capua I."/>
            <person name="De Benedictis P."/>
            <person name="Joannis T."/>
            <person name="Lombin L.H."/>
            <person name="Cattoli G."/>
        </authorList>
    </citation>
    <scope>NUCLEOTIDE SEQUENCE [LARGE SCALE GENOMIC DNA]</scope>
    <source>
        <strain evidence="1 2">NIO-1002</strain>
    </source>
</reference>
<evidence type="ECO:0000313" key="1">
    <source>
        <dbReference type="EMBL" id="SDC48108.1"/>
    </source>
</evidence>
<gene>
    <name evidence="1" type="ORF">SAMN05216418_2336</name>
</gene>
<sequence length="93" mass="10051">MSTPASEVYTVAGEDRPRNGLRWIGTVVMGLLDAGRDAPSVSEVVIRHVDGSVVKRLPPGDVSAFTDQLNEITRDVATMDAVPFAAKWIAERD</sequence>
<accession>A0A1G6LXS7</accession>
<dbReference type="RefSeq" id="WP_139168088.1">
    <property type="nucleotide sequence ID" value="NZ_FMYG01000005.1"/>
</dbReference>
<dbReference type="Proteomes" id="UP000183203">
    <property type="component" value="Unassembled WGS sequence"/>
</dbReference>
<organism evidence="1 2">
    <name type="scientific">Microbacterium enclense</name>
    <dbReference type="NCBI Taxonomy" id="993073"/>
    <lineage>
        <taxon>Bacteria</taxon>
        <taxon>Bacillati</taxon>
        <taxon>Actinomycetota</taxon>
        <taxon>Actinomycetes</taxon>
        <taxon>Micrococcales</taxon>
        <taxon>Microbacteriaceae</taxon>
        <taxon>Microbacterium</taxon>
    </lineage>
</organism>
<protein>
    <submittedName>
        <fullName evidence="1">Uncharacterized protein</fullName>
    </submittedName>
</protein>
<dbReference type="OrthoDB" id="5070322at2"/>
<dbReference type="AlphaFoldDB" id="A0A1G6LXS7"/>
<evidence type="ECO:0000313" key="2">
    <source>
        <dbReference type="Proteomes" id="UP000183203"/>
    </source>
</evidence>
<dbReference type="EMBL" id="FMYG01000005">
    <property type="protein sequence ID" value="SDC48108.1"/>
    <property type="molecule type" value="Genomic_DNA"/>
</dbReference>
<proteinExistence type="predicted"/>
<name>A0A1G6LXS7_9MICO</name>